<reference evidence="5" key="1">
    <citation type="submission" date="2022-10" db="EMBL/GenBank/DDBJ databases">
        <title>Adaptive evolution leads to modifications in subtelomeric GC content in a zoonotic Cryptosporidium species.</title>
        <authorList>
            <person name="Li J."/>
            <person name="Feng Y."/>
            <person name="Xiao L."/>
        </authorList>
    </citation>
    <scope>NUCLEOTIDE SEQUENCE</scope>
    <source>
        <strain evidence="5">25894</strain>
    </source>
</reference>
<dbReference type="GO" id="GO:0004519">
    <property type="term" value="F:endonuclease activity"/>
    <property type="evidence" value="ECO:0007669"/>
    <property type="project" value="UniProtKB-KW"/>
</dbReference>
<organism evidence="5 6">
    <name type="scientific">Cryptosporidium canis</name>
    <dbReference type="NCBI Taxonomy" id="195482"/>
    <lineage>
        <taxon>Eukaryota</taxon>
        <taxon>Sar</taxon>
        <taxon>Alveolata</taxon>
        <taxon>Apicomplexa</taxon>
        <taxon>Conoidasida</taxon>
        <taxon>Coccidia</taxon>
        <taxon>Eucoccidiorida</taxon>
        <taxon>Eimeriorina</taxon>
        <taxon>Cryptosporidiidae</taxon>
        <taxon>Cryptosporidium</taxon>
    </lineage>
</organism>
<evidence type="ECO:0000313" key="6">
    <source>
        <dbReference type="Proteomes" id="UP001071777"/>
    </source>
</evidence>
<dbReference type="InterPro" id="IPR011856">
    <property type="entry name" value="tRNA_endonuc-like_dom_sf"/>
</dbReference>
<comment type="caution">
    <text evidence="5">The sequence shown here is derived from an EMBL/GenBank/DDBJ whole genome shotgun (WGS) entry which is preliminary data.</text>
</comment>
<dbReference type="Proteomes" id="UP001071777">
    <property type="component" value="Unassembled WGS sequence"/>
</dbReference>
<evidence type="ECO:0000259" key="4">
    <source>
        <dbReference type="Pfam" id="PF01974"/>
    </source>
</evidence>
<evidence type="ECO:0000256" key="2">
    <source>
        <dbReference type="ARBA" id="ARBA00012573"/>
    </source>
</evidence>
<evidence type="ECO:0000313" key="5">
    <source>
        <dbReference type="EMBL" id="KAJ1615366.1"/>
    </source>
</evidence>
<gene>
    <name evidence="5" type="ORF">OJ252_224</name>
</gene>
<keyword evidence="5" id="KW-0378">Hydrolase</keyword>
<evidence type="ECO:0000256" key="3">
    <source>
        <dbReference type="ARBA" id="ARBA00034031"/>
    </source>
</evidence>
<keyword evidence="5" id="KW-0540">Nuclease</keyword>
<dbReference type="InterPro" id="IPR036167">
    <property type="entry name" value="tRNA_intron_Endo_cat-like_sf"/>
</dbReference>
<dbReference type="EC" id="4.6.1.16" evidence="2"/>
<protein>
    <recommendedName>
        <fullName evidence="2">tRNA-intron lyase</fullName>
        <ecNumber evidence="2">4.6.1.16</ecNumber>
    </recommendedName>
</protein>
<comment type="similarity">
    <text evidence="1">Belongs to the tRNA-intron endonuclease family.</text>
</comment>
<accession>A0ABQ8PBP5</accession>
<comment type="catalytic activity">
    <reaction evidence="3">
        <text>pretRNA = a 3'-half-tRNA molecule with a 5'-OH end + a 5'-half-tRNA molecule with a 2',3'-cyclic phosphate end + an intron with a 2',3'-cyclic phosphate and a 5'-hydroxyl terminus.</text>
        <dbReference type="EC" id="4.6.1.16"/>
    </reaction>
</comment>
<dbReference type="InterPro" id="IPR006676">
    <property type="entry name" value="tRNA_splic"/>
</dbReference>
<sequence length="183" mass="21470">MEASECLRWSFAEPLYFILSDVIATPHICDSLHLEFIEYIYSKHSIGSKSNSQEASSSMEGEKYNDMDIFLKIMSCEDDQVSREAKLLRITYDNISSFYEGSLLNSQNQLLIKYIIYKYFKEKNYIIKDGLKFGVDYTLYHKSPSIAHGKHCILVCRFIQSDDRTESDEYEEVVYNDKKYMTM</sequence>
<dbReference type="EMBL" id="JAPCXB010000006">
    <property type="protein sequence ID" value="KAJ1615366.1"/>
    <property type="molecule type" value="Genomic_DNA"/>
</dbReference>
<dbReference type="Gene3D" id="3.40.1350.10">
    <property type="match status" value="1"/>
</dbReference>
<proteinExistence type="inferred from homology"/>
<dbReference type="PANTHER" id="PTHR21227">
    <property type="entry name" value="TRNA-SPLICING ENDONUCLEASE SUBUNIT SEN2"/>
    <property type="match status" value="1"/>
</dbReference>
<dbReference type="PANTHER" id="PTHR21227:SF0">
    <property type="entry name" value="TRNA-SPLICING ENDONUCLEASE SUBUNIT SEN2"/>
    <property type="match status" value="1"/>
</dbReference>
<feature type="domain" description="tRNA intron endonuclease catalytic" evidence="4">
    <location>
        <begin position="111"/>
        <end position="161"/>
    </location>
</feature>
<dbReference type="InterPro" id="IPR006677">
    <property type="entry name" value="tRNA_intron_Endonuc_cat-like"/>
</dbReference>
<dbReference type="CDD" id="cd22363">
    <property type="entry name" value="tRNA-intron_lyase_C"/>
    <property type="match status" value="1"/>
</dbReference>
<evidence type="ECO:0000256" key="1">
    <source>
        <dbReference type="ARBA" id="ARBA00008078"/>
    </source>
</evidence>
<keyword evidence="5" id="KW-0255">Endonuclease</keyword>
<dbReference type="SUPFAM" id="SSF53032">
    <property type="entry name" value="tRNA-intron endonuclease catalytic domain-like"/>
    <property type="match status" value="1"/>
</dbReference>
<name>A0ABQ8PBP5_9CRYT</name>
<dbReference type="Pfam" id="PF01974">
    <property type="entry name" value="tRNA_int_endo"/>
    <property type="match status" value="1"/>
</dbReference>
<keyword evidence="6" id="KW-1185">Reference proteome</keyword>